<dbReference type="InterPro" id="IPR036661">
    <property type="entry name" value="Luciferase-like_sf"/>
</dbReference>
<name>A0A7W4XVF9_KINRA</name>
<gene>
    <name evidence="3" type="ORF">FHR75_000581</name>
</gene>
<comment type="caution">
    <text evidence="3">The sequence shown here is derived from an EMBL/GenBank/DDBJ whole genome shotgun (WGS) entry which is preliminary data.</text>
</comment>
<dbReference type="Gene3D" id="3.20.20.30">
    <property type="entry name" value="Luciferase-like domain"/>
    <property type="match status" value="1"/>
</dbReference>
<sequence length="346" mass="36458">MVNVPLSVLDLSPTTSGSPASAALRRSVELARDVEALGYERYWLAEHHGVASTASSNPVVLIATIAAATSTLRVGAGGVMLPNHSPLAVAESFRALEGLHPGRIDLGLGRAVGTDGRTALALQRSRQALALDDFEEQLAELHGYVDGFPPGHPFAGVRAQPDDVPLPPVWLLGSSEHGSALAARLGTGYAYAGHFGSAEPVQVLRSYREGFVPSPRWPRPHAVLTMAVLVAETAERARALAAAATLATVRLRLGAPGPLPSPEEAAAHRWTLAERNTAGRLGSRLVAGTPAEVVPRLRDLVQRTGADELMVLTQVHDPAERRLSHALLAEGWGLGADRLDGSRSAR</sequence>
<dbReference type="GO" id="GO:0016705">
    <property type="term" value="F:oxidoreductase activity, acting on paired donors, with incorporation or reduction of molecular oxygen"/>
    <property type="evidence" value="ECO:0007669"/>
    <property type="project" value="InterPro"/>
</dbReference>
<dbReference type="PANTHER" id="PTHR30137">
    <property type="entry name" value="LUCIFERASE-LIKE MONOOXYGENASE"/>
    <property type="match status" value="1"/>
</dbReference>
<accession>A0A7W4XVF9</accession>
<evidence type="ECO:0000313" key="3">
    <source>
        <dbReference type="EMBL" id="MBB2899793.1"/>
    </source>
</evidence>
<dbReference type="Pfam" id="PF00296">
    <property type="entry name" value="Bac_luciferase"/>
    <property type="match status" value="1"/>
</dbReference>
<proteinExistence type="predicted"/>
<organism evidence="3 4">
    <name type="scientific">Kineococcus radiotolerans</name>
    <dbReference type="NCBI Taxonomy" id="131568"/>
    <lineage>
        <taxon>Bacteria</taxon>
        <taxon>Bacillati</taxon>
        <taxon>Actinomycetota</taxon>
        <taxon>Actinomycetes</taxon>
        <taxon>Kineosporiales</taxon>
        <taxon>Kineosporiaceae</taxon>
        <taxon>Kineococcus</taxon>
    </lineage>
</organism>
<dbReference type="InterPro" id="IPR019949">
    <property type="entry name" value="CmoO-like"/>
</dbReference>
<dbReference type="EMBL" id="JACHVY010000001">
    <property type="protein sequence ID" value="MBB2899793.1"/>
    <property type="molecule type" value="Genomic_DNA"/>
</dbReference>
<evidence type="ECO:0000256" key="1">
    <source>
        <dbReference type="ARBA" id="ARBA00007789"/>
    </source>
</evidence>
<dbReference type="GO" id="GO:0005829">
    <property type="term" value="C:cytosol"/>
    <property type="evidence" value="ECO:0007669"/>
    <property type="project" value="TreeGrafter"/>
</dbReference>
<dbReference type="SUPFAM" id="SSF51679">
    <property type="entry name" value="Bacterial luciferase-like"/>
    <property type="match status" value="1"/>
</dbReference>
<dbReference type="AlphaFoldDB" id="A0A7W4XVF9"/>
<protein>
    <submittedName>
        <fullName evidence="3">Luciferase family oxidoreductase group 1</fullName>
    </submittedName>
</protein>
<dbReference type="Proteomes" id="UP000533269">
    <property type="component" value="Unassembled WGS sequence"/>
</dbReference>
<dbReference type="InterPro" id="IPR050766">
    <property type="entry name" value="Bact_Lucif_Oxidored"/>
</dbReference>
<dbReference type="CDD" id="cd00347">
    <property type="entry name" value="Flavin_utilizing_monoxygenases"/>
    <property type="match status" value="1"/>
</dbReference>
<dbReference type="InterPro" id="IPR011251">
    <property type="entry name" value="Luciferase-like_dom"/>
</dbReference>
<dbReference type="NCBIfam" id="TIGR03558">
    <property type="entry name" value="oxido_grp_1"/>
    <property type="match status" value="1"/>
</dbReference>
<dbReference type="PANTHER" id="PTHR30137:SF6">
    <property type="entry name" value="LUCIFERASE-LIKE MONOOXYGENASE"/>
    <property type="match status" value="1"/>
</dbReference>
<feature type="domain" description="Luciferase-like" evidence="2">
    <location>
        <begin position="14"/>
        <end position="307"/>
    </location>
</feature>
<reference evidence="3 4" key="1">
    <citation type="submission" date="2020-08" db="EMBL/GenBank/DDBJ databases">
        <title>The Agave Microbiome: Exploring the role of microbial communities in plant adaptations to desert environments.</title>
        <authorList>
            <person name="Partida-Martinez L.P."/>
        </authorList>
    </citation>
    <scope>NUCLEOTIDE SEQUENCE [LARGE SCALE GENOMIC DNA]</scope>
    <source>
        <strain evidence="3 4">AS2.23</strain>
    </source>
</reference>
<evidence type="ECO:0000259" key="2">
    <source>
        <dbReference type="Pfam" id="PF00296"/>
    </source>
</evidence>
<dbReference type="RefSeq" id="WP_183390318.1">
    <property type="nucleotide sequence ID" value="NZ_JACHVY010000001.1"/>
</dbReference>
<reference evidence="3 4" key="2">
    <citation type="submission" date="2020-08" db="EMBL/GenBank/DDBJ databases">
        <authorList>
            <person name="Partida-Martinez L."/>
            <person name="Huntemann M."/>
            <person name="Clum A."/>
            <person name="Wang J."/>
            <person name="Palaniappan K."/>
            <person name="Ritter S."/>
            <person name="Chen I.-M."/>
            <person name="Stamatis D."/>
            <person name="Reddy T."/>
            <person name="O'Malley R."/>
            <person name="Daum C."/>
            <person name="Shapiro N."/>
            <person name="Ivanova N."/>
            <person name="Kyrpides N."/>
            <person name="Woyke T."/>
        </authorList>
    </citation>
    <scope>NUCLEOTIDE SEQUENCE [LARGE SCALE GENOMIC DNA]</scope>
    <source>
        <strain evidence="3 4">AS2.23</strain>
    </source>
</reference>
<comment type="similarity">
    <text evidence="1">To bacterial alkanal monooxygenase alpha and beta chains.</text>
</comment>
<evidence type="ECO:0000313" key="4">
    <source>
        <dbReference type="Proteomes" id="UP000533269"/>
    </source>
</evidence>
<dbReference type="FunFam" id="3.20.20.30:FF:000002">
    <property type="entry name" value="LLM class flavin-dependent oxidoreductase"/>
    <property type="match status" value="1"/>
</dbReference>